<evidence type="ECO:0000259" key="12">
    <source>
        <dbReference type="Pfam" id="PF00535"/>
    </source>
</evidence>
<feature type="compositionally biased region" description="Basic and acidic residues" evidence="11">
    <location>
        <begin position="276"/>
        <end position="285"/>
    </location>
</feature>
<dbReference type="SUPFAM" id="SSF53448">
    <property type="entry name" value="Nucleotide-diphospho-sugar transferases"/>
    <property type="match status" value="1"/>
</dbReference>
<organism evidence="13 14">
    <name type="scientific">Catharus ustulatus</name>
    <name type="common">Russet-backed thrush</name>
    <name type="synonym">Hylocichla ustulatus</name>
    <dbReference type="NCBI Taxonomy" id="91951"/>
    <lineage>
        <taxon>Eukaryota</taxon>
        <taxon>Metazoa</taxon>
        <taxon>Chordata</taxon>
        <taxon>Craniata</taxon>
        <taxon>Vertebrata</taxon>
        <taxon>Euteleostomi</taxon>
        <taxon>Archelosauria</taxon>
        <taxon>Archosauria</taxon>
        <taxon>Dinosauria</taxon>
        <taxon>Saurischia</taxon>
        <taxon>Theropoda</taxon>
        <taxon>Coelurosauria</taxon>
        <taxon>Aves</taxon>
        <taxon>Neognathae</taxon>
        <taxon>Neoaves</taxon>
        <taxon>Telluraves</taxon>
        <taxon>Australaves</taxon>
        <taxon>Passeriformes</taxon>
        <taxon>Turdidae</taxon>
        <taxon>Catharus</taxon>
    </lineage>
</organism>
<keyword evidence="4" id="KW-0812">Transmembrane</keyword>
<reference evidence="13" key="1">
    <citation type="submission" date="2020-10" db="EMBL/GenBank/DDBJ databases">
        <title>Catharus ustulatus (Swainson's thrush) genome, bCatUst1, primary haplotype v2.</title>
        <authorList>
            <person name="Delmore K."/>
            <person name="Vafadar M."/>
            <person name="Formenti G."/>
            <person name="Chow W."/>
            <person name="Pelan S."/>
            <person name="Howe K."/>
            <person name="Rhie A."/>
            <person name="Mountcastle J."/>
            <person name="Haase B."/>
            <person name="Fedrigo O."/>
            <person name="Jarvis E.D."/>
        </authorList>
    </citation>
    <scope>NUCLEOTIDE SEQUENCE [LARGE SCALE GENOMIC DNA]</scope>
</reference>
<feature type="compositionally biased region" description="Low complexity" evidence="11">
    <location>
        <begin position="286"/>
        <end position="315"/>
    </location>
</feature>
<dbReference type="PANTHER" id="PTHR11675">
    <property type="entry name" value="N-ACETYLGALACTOSAMINYLTRANSFERASE"/>
    <property type="match status" value="1"/>
</dbReference>
<gene>
    <name evidence="13" type="primary">GALNT5</name>
</gene>
<comment type="similarity">
    <text evidence="3">Belongs to the glycosyltransferase 2 family. GalNAc-T subfamily.</text>
</comment>
<keyword evidence="5" id="KW-0735">Signal-anchor</keyword>
<dbReference type="InterPro" id="IPR045885">
    <property type="entry name" value="GalNAc-T"/>
</dbReference>
<dbReference type="PANTHER" id="PTHR11675:SF130">
    <property type="entry name" value="POLYPEPTIDE N-ACETYLGALACTOSAMINYLTRANSFERASE 5"/>
    <property type="match status" value="1"/>
</dbReference>
<sequence length="1125" mass="114715">MSGLRRLFRGSGRALALVFAASVAWVLLDMAALRLSLGEAGGRLLREAAGRRPGPGMGMEPGMGMGMGRARPRRGPEAPGKAAGQPGAAPAGLGGPGPSPGAAPAGLGGPGSSPGAAPAGLGGSGPSPGAAPVGLGGPGSSPGAAPAGLRDPGPSPGAAPAGLGGPGSSPGAAPAGLGGPGSSPGAAPGRSGTGTALPGHAAHGSEQRSPGTARTSLAARDAGTAAQPGPEETKETSSQTHFVLISKERMNLASPAAPRPGPHSAGNATKRRGRHKELGDKDSDSAHAATATAGATATDGRSRTLGATPGAAPGAAGTGQDGQKERGAAPGAAGIGQDGQKERGTAPGAPSTGQDGQKERGAAPGAAGTGQDGQKERGAAPGGAGTGQDGQKERGAAPGAAGTGQDGQKERGAAPGAAGTGQEQAGAAPGAAGTGQDGQKERGAAPGAAGTGQDGQKERGAAPGAAGIGQDGQKERGAAPGAAGTGQDGQKERGTVPGAAGTGQDGEKQAGAVPGAAGTGQDGQKERGAAPAAPSTGQKQAGAAPGAAGTGQDGQEQAGAAPAAPSTGQEQAGSSPGMHRVLSMDVTLSPRDPRAPGQFGNPVAVPDDKQEEAKSRWKEGNFNVYLSDLIPVDRAIADTRPAGCSEQQVHDDLPSTSIIMCFVDEVWSALLRSVHSVLSRSPPRLVQEIILVDDCSTKEYLKEQLDTYMSQFPKVKVLHLRERHGLIRARLAGAEIARGDVLTFLDSHVECNVGWLEPLLDRVRLRRTKVACPVIEVISDKDMSYMTVDNFQRGIFTWPMNFGWRQIPQEVIEKNKIKETDIIRCPVMAGGLFSIDKKYFFELGMYDPGLDVWGGENMELSFKVWMCGGEIEIVPCSRVGHIFRNDNPYSFPKDRVRTVERNLARVAEVWLDEYKELFYGHAYHLLQGGVDVGDLSQQIQLRKKLGCKTFRWYLQNVYPDLEAPLVKASGLLVNVALAGCIAVEGTTLAFEECDVNSTHQKFNYTWLRLIQHGELCLAPSGVLGAVGLRRCQGRSRSLGWLHRSLTTAHPGLVSGATALQGGQSAGRAPMGTAGTPHTVPGDVWVPSPTFPLPGAVSTRVGTLGHARRCCSDRTAWFYTETINST</sequence>
<evidence type="ECO:0000256" key="9">
    <source>
        <dbReference type="ARBA" id="ARBA00023211"/>
    </source>
</evidence>
<dbReference type="InterPro" id="IPR035992">
    <property type="entry name" value="Ricin_B-like_lectins"/>
</dbReference>
<dbReference type="Pfam" id="PF00535">
    <property type="entry name" value="Glycos_transf_2"/>
    <property type="match status" value="1"/>
</dbReference>
<name>A0A8C3TTU4_CATUS</name>
<reference evidence="13" key="2">
    <citation type="submission" date="2025-08" db="UniProtKB">
        <authorList>
            <consortium name="Ensembl"/>
        </authorList>
    </citation>
    <scope>IDENTIFICATION</scope>
</reference>
<feature type="compositionally biased region" description="Low complexity" evidence="11">
    <location>
        <begin position="183"/>
        <end position="196"/>
    </location>
</feature>
<feature type="domain" description="Glycosyltransferase 2-like" evidence="12">
    <location>
        <begin position="657"/>
        <end position="840"/>
    </location>
</feature>
<protein>
    <submittedName>
        <fullName evidence="13">Polypeptide N-acetylgalactosaminyltransferase 5</fullName>
    </submittedName>
</protein>
<reference evidence="13" key="3">
    <citation type="submission" date="2025-09" db="UniProtKB">
        <authorList>
            <consortium name="Ensembl"/>
        </authorList>
    </citation>
    <scope>IDENTIFICATION</scope>
</reference>
<evidence type="ECO:0000256" key="11">
    <source>
        <dbReference type="SAM" id="MobiDB-lite"/>
    </source>
</evidence>
<dbReference type="GO" id="GO:0006493">
    <property type="term" value="P:protein O-linked glycosylation"/>
    <property type="evidence" value="ECO:0007669"/>
    <property type="project" value="TreeGrafter"/>
</dbReference>
<evidence type="ECO:0000256" key="2">
    <source>
        <dbReference type="ARBA" id="ARBA00004606"/>
    </source>
</evidence>
<accession>A0A8C3TTU4</accession>
<evidence type="ECO:0000313" key="14">
    <source>
        <dbReference type="Proteomes" id="UP000694563"/>
    </source>
</evidence>
<dbReference type="FunFam" id="3.90.550.10:FF:000088">
    <property type="entry name" value="Polypeptide N-acetylgalactosaminyltransferase"/>
    <property type="match status" value="1"/>
</dbReference>
<dbReference type="AlphaFoldDB" id="A0A8C3TTU4"/>
<evidence type="ECO:0000256" key="6">
    <source>
        <dbReference type="ARBA" id="ARBA00022989"/>
    </source>
</evidence>
<evidence type="ECO:0000256" key="8">
    <source>
        <dbReference type="ARBA" id="ARBA00023157"/>
    </source>
</evidence>
<comment type="cofactor">
    <cofactor evidence="1">
        <name>Mn(2+)</name>
        <dbReference type="ChEBI" id="CHEBI:29035"/>
    </cofactor>
</comment>
<comment type="subcellular location">
    <subcellularLocation>
        <location evidence="10">Endomembrane system</location>
        <topology evidence="10">Single-pass membrane protein</topology>
    </subcellularLocation>
    <subcellularLocation>
        <location evidence="2">Membrane</location>
        <topology evidence="2">Single-pass type II membrane protein</topology>
    </subcellularLocation>
</comment>
<evidence type="ECO:0000313" key="13">
    <source>
        <dbReference type="Ensembl" id="ENSCUSP00005002339.1"/>
    </source>
</evidence>
<feature type="compositionally biased region" description="Low complexity" evidence="11">
    <location>
        <begin position="553"/>
        <end position="569"/>
    </location>
</feature>
<dbReference type="InterPro" id="IPR029044">
    <property type="entry name" value="Nucleotide-diphossugar_trans"/>
</dbReference>
<dbReference type="Proteomes" id="UP000694563">
    <property type="component" value="Chromosome 7"/>
</dbReference>
<proteinExistence type="inferred from homology"/>
<keyword evidence="6" id="KW-1133">Transmembrane helix</keyword>
<dbReference type="Ensembl" id="ENSCUST00005002466.1">
    <property type="protein sequence ID" value="ENSCUSP00005002339.1"/>
    <property type="gene ID" value="ENSCUSG00005001592.1"/>
</dbReference>
<evidence type="ECO:0000256" key="3">
    <source>
        <dbReference type="ARBA" id="ARBA00005680"/>
    </source>
</evidence>
<dbReference type="InterPro" id="IPR001173">
    <property type="entry name" value="Glyco_trans_2-like"/>
</dbReference>
<dbReference type="CDD" id="cd02510">
    <property type="entry name" value="pp-GalNAc-T"/>
    <property type="match status" value="1"/>
</dbReference>
<dbReference type="GO" id="GO:0005794">
    <property type="term" value="C:Golgi apparatus"/>
    <property type="evidence" value="ECO:0007669"/>
    <property type="project" value="TreeGrafter"/>
</dbReference>
<evidence type="ECO:0000256" key="5">
    <source>
        <dbReference type="ARBA" id="ARBA00022968"/>
    </source>
</evidence>
<evidence type="ECO:0000256" key="7">
    <source>
        <dbReference type="ARBA" id="ARBA00023136"/>
    </source>
</evidence>
<dbReference type="UniPathway" id="UPA00378"/>
<dbReference type="SUPFAM" id="SSF50370">
    <property type="entry name" value="Ricin B-like lectins"/>
    <property type="match status" value="1"/>
</dbReference>
<evidence type="ECO:0000256" key="10">
    <source>
        <dbReference type="ARBA" id="ARBA00037847"/>
    </source>
</evidence>
<evidence type="ECO:0000256" key="4">
    <source>
        <dbReference type="ARBA" id="ARBA00022692"/>
    </source>
</evidence>
<dbReference type="Gene3D" id="3.90.550.10">
    <property type="entry name" value="Spore Coat Polysaccharide Biosynthesis Protein SpsA, Chain A"/>
    <property type="match status" value="1"/>
</dbReference>
<keyword evidence="8" id="KW-1015">Disulfide bond</keyword>
<feature type="compositionally biased region" description="Low complexity" evidence="11">
    <location>
        <begin position="537"/>
        <end position="547"/>
    </location>
</feature>
<keyword evidence="14" id="KW-1185">Reference proteome</keyword>
<feature type="compositionally biased region" description="Low complexity" evidence="11">
    <location>
        <begin position="413"/>
        <end position="431"/>
    </location>
</feature>
<feature type="region of interest" description="Disordered" evidence="11">
    <location>
        <begin position="48"/>
        <end position="614"/>
    </location>
</feature>
<feature type="compositionally biased region" description="Low complexity" evidence="11">
    <location>
        <begin position="77"/>
        <end position="91"/>
    </location>
</feature>
<dbReference type="GO" id="GO:0016020">
    <property type="term" value="C:membrane"/>
    <property type="evidence" value="ECO:0007669"/>
    <property type="project" value="UniProtKB-SubCell"/>
</dbReference>
<keyword evidence="7" id="KW-0472">Membrane</keyword>
<keyword evidence="9" id="KW-0464">Manganese</keyword>
<evidence type="ECO:0000256" key="1">
    <source>
        <dbReference type="ARBA" id="ARBA00001936"/>
    </source>
</evidence>
<feature type="compositionally biased region" description="Gly residues" evidence="11">
    <location>
        <begin position="53"/>
        <end position="67"/>
    </location>
</feature>
<dbReference type="GO" id="GO:0004653">
    <property type="term" value="F:polypeptide N-acetylgalactosaminyltransferase activity"/>
    <property type="evidence" value="ECO:0007669"/>
    <property type="project" value="TreeGrafter"/>
</dbReference>